<dbReference type="GO" id="GO:0016787">
    <property type="term" value="F:hydrolase activity"/>
    <property type="evidence" value="ECO:0007669"/>
    <property type="project" value="UniProtKB-KW"/>
</dbReference>
<dbReference type="InterPro" id="IPR000073">
    <property type="entry name" value="AB_hydrolase_1"/>
</dbReference>
<dbReference type="PRINTS" id="PR00111">
    <property type="entry name" value="ABHYDROLASE"/>
</dbReference>
<evidence type="ECO:0000256" key="1">
    <source>
        <dbReference type="ARBA" id="ARBA00022801"/>
    </source>
</evidence>
<keyword evidence="4" id="KW-1185">Reference proteome</keyword>
<dbReference type="PRINTS" id="PR00412">
    <property type="entry name" value="EPOXHYDRLASE"/>
</dbReference>
<proteinExistence type="predicted"/>
<gene>
    <name evidence="3" type="ORF">JAV76_01690</name>
</gene>
<name>A0A934I9A4_9MICO</name>
<protein>
    <submittedName>
        <fullName evidence="3">Alpha/beta fold hydrolase</fullName>
    </submittedName>
</protein>
<evidence type="ECO:0000313" key="4">
    <source>
        <dbReference type="Proteomes" id="UP000602087"/>
    </source>
</evidence>
<evidence type="ECO:0000313" key="3">
    <source>
        <dbReference type="EMBL" id="MBI9113723.1"/>
    </source>
</evidence>
<organism evidence="3 4">
    <name type="scientific">Sanguibacter suaedae</name>
    <dbReference type="NCBI Taxonomy" id="2795737"/>
    <lineage>
        <taxon>Bacteria</taxon>
        <taxon>Bacillati</taxon>
        <taxon>Actinomycetota</taxon>
        <taxon>Actinomycetes</taxon>
        <taxon>Micrococcales</taxon>
        <taxon>Sanguibacteraceae</taxon>
        <taxon>Sanguibacter</taxon>
    </lineage>
</organism>
<dbReference type="InterPro" id="IPR000639">
    <property type="entry name" value="Epox_hydrolase-like"/>
</dbReference>
<dbReference type="AlphaFoldDB" id="A0A934I9A4"/>
<dbReference type="Gene3D" id="3.40.50.1820">
    <property type="entry name" value="alpha/beta hydrolase"/>
    <property type="match status" value="1"/>
</dbReference>
<sequence length="275" mass="30048">MDRLTQFSRDGAVFDVDDAGPLDGPVVVLLHGFPANRSSWRGVTPALNDAGFRTLAPDQRGYSPGARSRGRAAYRSAELVRDVLALVDASGAEKVHVVGHDWGGFVAWQLATVAPQRLERLTVVSTPHPKALQRSLLTSAQLLRSAYIGFFQLPEVPERVLPERMVDTLVASGLPRDVARDYARFMDEPGALTGGLNWYRGAWLPGGSRMDGGDRRVRVPTTYVWGSGDTALGRRAAELTADHVSAPYRFVELDENHWIPEVAPDALAREILADV</sequence>
<accession>A0A934I9A4</accession>
<dbReference type="EMBL" id="JAEINH010000001">
    <property type="protein sequence ID" value="MBI9113723.1"/>
    <property type="molecule type" value="Genomic_DNA"/>
</dbReference>
<dbReference type="RefSeq" id="WP_198732275.1">
    <property type="nucleotide sequence ID" value="NZ_JAEINH010000001.1"/>
</dbReference>
<keyword evidence="1 3" id="KW-0378">Hydrolase</keyword>
<feature type="domain" description="AB hydrolase-1" evidence="2">
    <location>
        <begin position="25"/>
        <end position="262"/>
    </location>
</feature>
<dbReference type="InterPro" id="IPR029058">
    <property type="entry name" value="AB_hydrolase_fold"/>
</dbReference>
<dbReference type="Pfam" id="PF00561">
    <property type="entry name" value="Abhydrolase_1"/>
    <property type="match status" value="1"/>
</dbReference>
<dbReference type="SUPFAM" id="SSF53474">
    <property type="entry name" value="alpha/beta-Hydrolases"/>
    <property type="match status" value="1"/>
</dbReference>
<dbReference type="PANTHER" id="PTHR43329">
    <property type="entry name" value="EPOXIDE HYDROLASE"/>
    <property type="match status" value="1"/>
</dbReference>
<evidence type="ECO:0000259" key="2">
    <source>
        <dbReference type="Pfam" id="PF00561"/>
    </source>
</evidence>
<dbReference type="Proteomes" id="UP000602087">
    <property type="component" value="Unassembled WGS sequence"/>
</dbReference>
<reference evidence="3" key="1">
    <citation type="submission" date="2020-12" db="EMBL/GenBank/DDBJ databases">
        <title>Sanguibacter suaedae sp. nov., isolated from Suaeda aralocaspica.</title>
        <authorList>
            <person name="Ma Q."/>
        </authorList>
    </citation>
    <scope>NUCLEOTIDE SEQUENCE</scope>
    <source>
        <strain evidence="3">YZGR15</strain>
    </source>
</reference>
<comment type="caution">
    <text evidence="3">The sequence shown here is derived from an EMBL/GenBank/DDBJ whole genome shotgun (WGS) entry which is preliminary data.</text>
</comment>